<feature type="transmembrane region" description="Helical" evidence="6">
    <location>
        <begin position="144"/>
        <end position="162"/>
    </location>
</feature>
<feature type="transmembrane region" description="Helical" evidence="6">
    <location>
        <begin position="7"/>
        <end position="26"/>
    </location>
</feature>
<feature type="transmembrane region" description="Helical" evidence="6">
    <location>
        <begin position="198"/>
        <end position="219"/>
    </location>
</feature>
<evidence type="ECO:0000256" key="6">
    <source>
        <dbReference type="SAM" id="Phobius"/>
    </source>
</evidence>
<evidence type="ECO:0000256" key="3">
    <source>
        <dbReference type="ARBA" id="ARBA00022692"/>
    </source>
</evidence>
<feature type="transmembrane region" description="Helical" evidence="6">
    <location>
        <begin position="32"/>
        <end position="50"/>
    </location>
</feature>
<dbReference type="RefSeq" id="WP_290207127.1">
    <property type="nucleotide sequence ID" value="NZ_JASDDK010000004.1"/>
</dbReference>
<organism evidence="7 8">
    <name type="scientific">Winogradskyella bathintestinalis</name>
    <dbReference type="NCBI Taxonomy" id="3035208"/>
    <lineage>
        <taxon>Bacteria</taxon>
        <taxon>Pseudomonadati</taxon>
        <taxon>Bacteroidota</taxon>
        <taxon>Flavobacteriia</taxon>
        <taxon>Flavobacteriales</taxon>
        <taxon>Flavobacteriaceae</taxon>
        <taxon>Winogradskyella</taxon>
    </lineage>
</organism>
<feature type="transmembrane region" description="Helical" evidence="6">
    <location>
        <begin position="225"/>
        <end position="253"/>
    </location>
</feature>
<evidence type="ECO:0000256" key="1">
    <source>
        <dbReference type="ARBA" id="ARBA00004141"/>
    </source>
</evidence>
<feature type="transmembrane region" description="Helical" evidence="6">
    <location>
        <begin position="297"/>
        <end position="326"/>
    </location>
</feature>
<sequence>MKQIAPKIIRQIFVLLLILLTGTLIFRELLPYLSGVLGAITFYILLRKLMKRLVKRHKWKPALAAIMLMVVSFIVVLIPLAGFGIMLGNKISDVANNSEKVIDAFKEQTGRLESKSGIDINSQIDTQSITSWLSESLQSMAGDTFNLFIALGLMYFMLYFMLTNRKKLRESLRNYIPMNTNNLNEIGLEIQAMVKSNAIGIPLVALAQGIIALIGFLIFGIQEPFFWFVIVTIGSMIPFVGTLVGILPVFILTLSTGQSFQAWGILIYGFVVVGSTDNLIRLYVLKKLDNVHPLVTLIGVIVGVPLFGFIGLIFGPLLVSIFMALVKIYRDEYGKSVESQAEDRL</sequence>
<dbReference type="EMBL" id="JASDDK010000004">
    <property type="protein sequence ID" value="MDN3493468.1"/>
    <property type="molecule type" value="Genomic_DNA"/>
</dbReference>
<comment type="subcellular location">
    <subcellularLocation>
        <location evidence="1">Membrane</location>
        <topology evidence="1">Multi-pass membrane protein</topology>
    </subcellularLocation>
</comment>
<feature type="transmembrane region" description="Helical" evidence="6">
    <location>
        <begin position="265"/>
        <end position="285"/>
    </location>
</feature>
<comment type="caution">
    <text evidence="7">The sequence shown here is derived from an EMBL/GenBank/DDBJ whole genome shotgun (WGS) entry which is preliminary data.</text>
</comment>
<keyword evidence="3 6" id="KW-0812">Transmembrane</keyword>
<evidence type="ECO:0000256" key="5">
    <source>
        <dbReference type="ARBA" id="ARBA00023136"/>
    </source>
</evidence>
<protein>
    <submittedName>
        <fullName evidence="7">AI-2E family transporter</fullName>
    </submittedName>
</protein>
<keyword evidence="8" id="KW-1185">Reference proteome</keyword>
<gene>
    <name evidence="7" type="ORF">QMA06_12110</name>
</gene>
<feature type="transmembrane region" description="Helical" evidence="6">
    <location>
        <begin position="62"/>
        <end position="87"/>
    </location>
</feature>
<dbReference type="Proteomes" id="UP001231197">
    <property type="component" value="Unassembled WGS sequence"/>
</dbReference>
<dbReference type="PANTHER" id="PTHR21716">
    <property type="entry name" value="TRANSMEMBRANE PROTEIN"/>
    <property type="match status" value="1"/>
</dbReference>
<keyword evidence="5 6" id="KW-0472">Membrane</keyword>
<comment type="similarity">
    <text evidence="2">Belongs to the autoinducer-2 exporter (AI-2E) (TC 2.A.86) family.</text>
</comment>
<keyword evidence="4 6" id="KW-1133">Transmembrane helix</keyword>
<evidence type="ECO:0000313" key="8">
    <source>
        <dbReference type="Proteomes" id="UP001231197"/>
    </source>
</evidence>
<evidence type="ECO:0000313" key="7">
    <source>
        <dbReference type="EMBL" id="MDN3493468.1"/>
    </source>
</evidence>
<dbReference type="Pfam" id="PF01594">
    <property type="entry name" value="AI-2E_transport"/>
    <property type="match status" value="1"/>
</dbReference>
<name>A0ABT7ZWU5_9FLAO</name>
<accession>A0ABT7ZWU5</accession>
<reference evidence="7 8" key="1">
    <citation type="journal article" date="2023" name="Int. J. Syst. Evol. Microbiol.">
        <title>Winogradskyella bathintestinalis sp. nov., isolated from the intestine of the deep-sea loosejaw dragonfish, Malacosteus niger.</title>
        <authorList>
            <person name="Uniacke-Lowe S."/>
            <person name="Johnson C.N."/>
            <person name="Stanton C."/>
            <person name="Hill C."/>
            <person name="Ross P."/>
        </authorList>
    </citation>
    <scope>NUCLEOTIDE SEQUENCE [LARGE SCALE GENOMIC DNA]</scope>
    <source>
        <strain evidence="7 8">APC 3343</strain>
    </source>
</reference>
<dbReference type="PANTHER" id="PTHR21716:SF4">
    <property type="entry name" value="TRANSMEMBRANE PROTEIN 245"/>
    <property type="match status" value="1"/>
</dbReference>
<dbReference type="InterPro" id="IPR002549">
    <property type="entry name" value="AI-2E-like"/>
</dbReference>
<proteinExistence type="inferred from homology"/>
<evidence type="ECO:0000256" key="2">
    <source>
        <dbReference type="ARBA" id="ARBA00009773"/>
    </source>
</evidence>
<evidence type="ECO:0000256" key="4">
    <source>
        <dbReference type="ARBA" id="ARBA00022989"/>
    </source>
</evidence>